<dbReference type="InterPro" id="IPR043795">
    <property type="entry name" value="N-alpha-Ac-DABA-like"/>
</dbReference>
<accession>A0A1Z4VRK2</accession>
<gene>
    <name evidence="6" type="ORF">FOKN1_1874</name>
</gene>
<evidence type="ECO:0000256" key="2">
    <source>
        <dbReference type="ARBA" id="ARBA00022723"/>
    </source>
</evidence>
<dbReference type="PIRSF" id="PIRSF039012">
    <property type="entry name" value="ASP"/>
    <property type="match status" value="1"/>
</dbReference>
<keyword evidence="4" id="KW-0862">Zinc</keyword>
<evidence type="ECO:0000313" key="6">
    <source>
        <dbReference type="EMBL" id="BAZ94259.1"/>
    </source>
</evidence>
<evidence type="ECO:0000259" key="5">
    <source>
        <dbReference type="Pfam" id="PF24827"/>
    </source>
</evidence>
<dbReference type="Proteomes" id="UP000218765">
    <property type="component" value="Chromosome"/>
</dbReference>
<keyword evidence="2" id="KW-0479">Metal-binding</keyword>
<organism evidence="6 7">
    <name type="scientific">Thiohalobacter thiocyanaticus</name>
    <dbReference type="NCBI Taxonomy" id="585455"/>
    <lineage>
        <taxon>Bacteria</taxon>
        <taxon>Pseudomonadati</taxon>
        <taxon>Pseudomonadota</taxon>
        <taxon>Gammaproteobacteria</taxon>
        <taxon>Thiohalobacterales</taxon>
        <taxon>Thiohalobacteraceae</taxon>
        <taxon>Thiohalobacter</taxon>
    </lineage>
</organism>
<dbReference type="SUPFAM" id="SSF53187">
    <property type="entry name" value="Zn-dependent exopeptidases"/>
    <property type="match status" value="1"/>
</dbReference>
<evidence type="ECO:0000256" key="1">
    <source>
        <dbReference type="ARBA" id="ARBA00001947"/>
    </source>
</evidence>
<dbReference type="GO" id="GO:0046872">
    <property type="term" value="F:metal ion binding"/>
    <property type="evidence" value="ECO:0007669"/>
    <property type="project" value="UniProtKB-KW"/>
</dbReference>
<dbReference type="PANTHER" id="PTHR37326:SF2">
    <property type="entry name" value="SUCCINYLGLUTAMATE DESUCCINYLASE_ASPARTOACYLASE FAMILY PROTEIN"/>
    <property type="match status" value="1"/>
</dbReference>
<dbReference type="CDD" id="cd06251">
    <property type="entry name" value="M14_ASTE_ASPA-like"/>
    <property type="match status" value="1"/>
</dbReference>
<dbReference type="EMBL" id="AP018052">
    <property type="protein sequence ID" value="BAZ94259.1"/>
    <property type="molecule type" value="Genomic_DNA"/>
</dbReference>
<proteinExistence type="predicted"/>
<evidence type="ECO:0000313" key="7">
    <source>
        <dbReference type="Proteomes" id="UP000218765"/>
    </source>
</evidence>
<name>A0A1Z4VRK2_9GAMM</name>
<dbReference type="RefSeq" id="WP_096366373.1">
    <property type="nucleotide sequence ID" value="NZ_AP018052.1"/>
</dbReference>
<reference evidence="6 7" key="1">
    <citation type="submission" date="2017-05" db="EMBL/GenBank/DDBJ databases">
        <title>Thiocyanate degradation by Thiohalobacter thiocyanaticus FOKN1.</title>
        <authorList>
            <person name="Oshiki M."/>
            <person name="Fukushima T."/>
            <person name="Kawano S."/>
            <person name="Nakagawa J."/>
        </authorList>
    </citation>
    <scope>NUCLEOTIDE SEQUENCE [LARGE SCALE GENOMIC DNA]</scope>
    <source>
        <strain evidence="6 7">FOKN1</strain>
    </source>
</reference>
<keyword evidence="7" id="KW-1185">Reference proteome</keyword>
<comment type="cofactor">
    <cofactor evidence="1">
        <name>Zn(2+)</name>
        <dbReference type="ChEBI" id="CHEBI:29105"/>
    </cofactor>
</comment>
<dbReference type="GO" id="GO:0016811">
    <property type="term" value="F:hydrolase activity, acting on carbon-nitrogen (but not peptide) bonds, in linear amides"/>
    <property type="evidence" value="ECO:0007669"/>
    <property type="project" value="InterPro"/>
</dbReference>
<dbReference type="PANTHER" id="PTHR37326">
    <property type="entry name" value="BLL3975 PROTEIN"/>
    <property type="match status" value="1"/>
</dbReference>
<dbReference type="GO" id="GO:0016788">
    <property type="term" value="F:hydrolase activity, acting on ester bonds"/>
    <property type="evidence" value="ECO:0007669"/>
    <property type="project" value="InterPro"/>
</dbReference>
<dbReference type="OrthoDB" id="9782876at2"/>
<dbReference type="Gene3D" id="3.40.630.10">
    <property type="entry name" value="Zn peptidases"/>
    <property type="match status" value="1"/>
</dbReference>
<protein>
    <submittedName>
        <fullName evidence="6">Succinylglutamate desuccinylase/aspartoacylase</fullName>
    </submittedName>
</protein>
<dbReference type="InterPro" id="IPR053138">
    <property type="entry name" value="N-alpha-Ac-DABA_deacetylase"/>
</dbReference>
<sequence length="358" mass="39168">MQADPLHINGRSIAPGTRTTLELPITRLYTHTPITMPVQIVRGNKAGPHLFVSAAIHGDELNGVEIIRRVLRSAALKRLRGTLIAVPIVNVQGFLQHSRELPDQRDLNRVFPGSEKGSLAARLAHTFMEEIVGNSTHGIDLHTGARHRFNLPHIRANMHLPDTEAMAKAFGTPVVLNADIRDGSLRQAATEAEIPTLLYEAGEALRFDEVSIRAGVRGVINVMHYLGMLPPSSRKKKRPRAEPVIAESSAWVRAPGSGILRPLIGLGARVRKGDVLGIVSDPFGSQEREIKSTYAGIVIGRTHLPMAYEGEALFHIARFETVEDVAAQVEAFQATYQMEESHPGTATFNDEPEPSSNE</sequence>
<dbReference type="KEGG" id="ttc:FOKN1_1874"/>
<keyword evidence="3" id="KW-0378">Hydrolase</keyword>
<feature type="domain" description="Succinylglutamate desuccinylase/Aspartoacylase catalytic" evidence="5">
    <location>
        <begin position="46"/>
        <end position="225"/>
    </location>
</feature>
<dbReference type="Pfam" id="PF24827">
    <property type="entry name" value="AstE_AspA_cat"/>
    <property type="match status" value="1"/>
</dbReference>
<dbReference type="AlphaFoldDB" id="A0A1Z4VRK2"/>
<dbReference type="InterPro" id="IPR055438">
    <property type="entry name" value="AstE_AspA_cat"/>
</dbReference>
<evidence type="ECO:0000256" key="3">
    <source>
        <dbReference type="ARBA" id="ARBA00022801"/>
    </source>
</evidence>
<evidence type="ECO:0000256" key="4">
    <source>
        <dbReference type="ARBA" id="ARBA00022833"/>
    </source>
</evidence>